<proteinExistence type="inferred from homology"/>
<evidence type="ECO:0000313" key="12">
    <source>
        <dbReference type="Proteomes" id="UP000284267"/>
    </source>
</evidence>
<dbReference type="Proteomes" id="UP000265828">
    <property type="component" value="Unassembled WGS sequence"/>
</dbReference>
<keyword evidence="3" id="KW-1003">Cell membrane</keyword>
<gene>
    <name evidence="10" type="ORF">DW040_06180</name>
    <name evidence="9" type="ORF">DWW07_01135</name>
</gene>
<dbReference type="InterPro" id="IPR035906">
    <property type="entry name" value="MetI-like_sf"/>
</dbReference>
<organism evidence="9 11">
    <name type="scientific">Blautia obeum</name>
    <dbReference type="NCBI Taxonomy" id="40520"/>
    <lineage>
        <taxon>Bacteria</taxon>
        <taxon>Bacillati</taxon>
        <taxon>Bacillota</taxon>
        <taxon>Clostridia</taxon>
        <taxon>Lachnospirales</taxon>
        <taxon>Lachnospiraceae</taxon>
        <taxon>Blautia</taxon>
    </lineage>
</organism>
<feature type="transmembrane region" description="Helical" evidence="7">
    <location>
        <begin position="100"/>
        <end position="120"/>
    </location>
</feature>
<keyword evidence="6 7" id="KW-0472">Membrane</keyword>
<comment type="similarity">
    <text evidence="7">Belongs to the binding-protein-dependent transport system permease family.</text>
</comment>
<protein>
    <submittedName>
        <fullName evidence="9">Carbohydrate ABC transporter permease</fullName>
    </submittedName>
</protein>
<dbReference type="InterPro" id="IPR000515">
    <property type="entry name" value="MetI-like"/>
</dbReference>
<keyword evidence="4 7" id="KW-0812">Transmembrane</keyword>
<dbReference type="Gene3D" id="1.10.3720.10">
    <property type="entry name" value="MetI-like"/>
    <property type="match status" value="1"/>
</dbReference>
<feature type="transmembrane region" description="Helical" evidence="7">
    <location>
        <begin position="230"/>
        <end position="252"/>
    </location>
</feature>
<dbReference type="Proteomes" id="UP000284267">
    <property type="component" value="Unassembled WGS sequence"/>
</dbReference>
<dbReference type="AlphaFoldDB" id="A0A395XE68"/>
<name>A0A395XE68_9FIRM</name>
<dbReference type="PROSITE" id="PS50928">
    <property type="entry name" value="ABC_TM1"/>
    <property type="match status" value="1"/>
</dbReference>
<evidence type="ECO:0000256" key="7">
    <source>
        <dbReference type="RuleBase" id="RU363032"/>
    </source>
</evidence>
<dbReference type="SUPFAM" id="SSF161098">
    <property type="entry name" value="MetI-like"/>
    <property type="match status" value="1"/>
</dbReference>
<evidence type="ECO:0000256" key="5">
    <source>
        <dbReference type="ARBA" id="ARBA00022989"/>
    </source>
</evidence>
<dbReference type="PANTHER" id="PTHR43744:SF12">
    <property type="entry name" value="ABC TRANSPORTER PERMEASE PROTEIN MG189-RELATED"/>
    <property type="match status" value="1"/>
</dbReference>
<evidence type="ECO:0000313" key="10">
    <source>
        <dbReference type="EMBL" id="RHK96930.1"/>
    </source>
</evidence>
<feature type="transmembrane region" description="Helical" evidence="7">
    <location>
        <begin position="126"/>
        <end position="148"/>
    </location>
</feature>
<evidence type="ECO:0000256" key="3">
    <source>
        <dbReference type="ARBA" id="ARBA00022475"/>
    </source>
</evidence>
<dbReference type="GO" id="GO:0005886">
    <property type="term" value="C:plasma membrane"/>
    <property type="evidence" value="ECO:0007669"/>
    <property type="project" value="UniProtKB-SubCell"/>
</dbReference>
<dbReference type="EMBL" id="QRZI01000001">
    <property type="protein sequence ID" value="RGV66652.1"/>
    <property type="molecule type" value="Genomic_DNA"/>
</dbReference>
<dbReference type="CDD" id="cd06261">
    <property type="entry name" value="TM_PBP2"/>
    <property type="match status" value="1"/>
</dbReference>
<keyword evidence="5 7" id="KW-1133">Transmembrane helix</keyword>
<evidence type="ECO:0000256" key="4">
    <source>
        <dbReference type="ARBA" id="ARBA00022692"/>
    </source>
</evidence>
<comment type="subcellular location">
    <subcellularLocation>
        <location evidence="1 7">Cell membrane</location>
        <topology evidence="1 7">Multi-pass membrane protein</topology>
    </subcellularLocation>
</comment>
<evidence type="ECO:0000259" key="8">
    <source>
        <dbReference type="PROSITE" id="PS50928"/>
    </source>
</evidence>
<feature type="domain" description="ABC transmembrane type-1" evidence="8">
    <location>
        <begin position="63"/>
        <end position="252"/>
    </location>
</feature>
<sequence length="267" mass="30087">MNGIKYIVLIVLACIYLIPIIMMLLGSVKDPAQAMLFDLSWPETFHWDNYSYVIEEGNILNGYKNSLLITGFATFFTILFGGIAGIIIGRRSDRIGTGLYYYFVFGLTMTLQTATTFWLLKVLNIYGTHFAVICIYLGMRMPFTIMTFSSFIKGVPREIDEAAIMDGCNPGQMIFRVLMPILKPVAVTNIVVTAIGCWNDFMIPLFYLGSSEKWTVPLAVYNFFGLYARNWNYVFAVLTLTVIPIVIMFLFLQKYIVSGMTAGAVKG</sequence>
<evidence type="ECO:0000256" key="6">
    <source>
        <dbReference type="ARBA" id="ARBA00023136"/>
    </source>
</evidence>
<dbReference type="GO" id="GO:0055085">
    <property type="term" value="P:transmembrane transport"/>
    <property type="evidence" value="ECO:0007669"/>
    <property type="project" value="InterPro"/>
</dbReference>
<comment type="caution">
    <text evidence="9">The sequence shown here is derived from an EMBL/GenBank/DDBJ whole genome shotgun (WGS) entry which is preliminary data.</text>
</comment>
<evidence type="ECO:0000313" key="9">
    <source>
        <dbReference type="EMBL" id="RGV66652.1"/>
    </source>
</evidence>
<dbReference type="EMBL" id="QROE01000002">
    <property type="protein sequence ID" value="RHK96930.1"/>
    <property type="molecule type" value="Genomic_DNA"/>
</dbReference>
<evidence type="ECO:0000256" key="2">
    <source>
        <dbReference type="ARBA" id="ARBA00022448"/>
    </source>
</evidence>
<reference evidence="11 12" key="1">
    <citation type="submission" date="2018-08" db="EMBL/GenBank/DDBJ databases">
        <title>A genome reference for cultivated species of the human gut microbiota.</title>
        <authorList>
            <person name="Zou Y."/>
            <person name="Xue W."/>
            <person name="Luo G."/>
        </authorList>
    </citation>
    <scope>NUCLEOTIDE SEQUENCE [LARGE SCALE GENOMIC DNA]</scope>
    <source>
        <strain evidence="9 11">AF14-23</strain>
        <strain evidence="10 12">AF39-4</strain>
    </source>
</reference>
<feature type="transmembrane region" description="Helical" evidence="7">
    <location>
        <begin position="67"/>
        <end position="88"/>
    </location>
</feature>
<evidence type="ECO:0000313" key="11">
    <source>
        <dbReference type="Proteomes" id="UP000265828"/>
    </source>
</evidence>
<dbReference type="Pfam" id="PF00528">
    <property type="entry name" value="BPD_transp_1"/>
    <property type="match status" value="1"/>
</dbReference>
<accession>A0A395XE68</accession>
<evidence type="ECO:0000256" key="1">
    <source>
        <dbReference type="ARBA" id="ARBA00004651"/>
    </source>
</evidence>
<feature type="transmembrane region" description="Helical" evidence="7">
    <location>
        <begin position="7"/>
        <end position="28"/>
    </location>
</feature>
<keyword evidence="2 7" id="KW-0813">Transport</keyword>
<dbReference type="PANTHER" id="PTHR43744">
    <property type="entry name" value="ABC TRANSPORTER PERMEASE PROTEIN MG189-RELATED-RELATED"/>
    <property type="match status" value="1"/>
</dbReference>